<protein>
    <submittedName>
        <fullName evidence="2">AAA family ATPase</fullName>
    </submittedName>
</protein>
<dbReference type="Pfam" id="PF13481">
    <property type="entry name" value="AAA_25"/>
    <property type="match status" value="1"/>
</dbReference>
<sequence length="486" mass="53701">MAILTLQEQQDIKAAKEHLQNAALSANEILQISIHMPDAFDNYEEGMKNCLEHGKEAIFQASQFLYKSYGKPATKAALKKEVTHFVKKGQEEAVDLLIDKVYDLPITDLNYSVANLKRFISFQRARNAYNKIADDFLKAYKNQDETALLKIPSNLAEYMKVPVSRQGVLTCLDDVVEQHVEWLWNPYIPLGKITMLEGDPSCGKTFLSLALCKQVTNGEKMNGQSVPPENVLYLTAEDGMADTIKPRFVGLGGNPKFFYGGAELPDGSLMSMSDTDVLESMIREKLPKLIVIDPLSAFLGSKVDMHRANEVRPVMAGLGRLAEKYNLAVIVIRHLNKGTGKASYRGQGSIDFTALARSVLAVGADPNNPELRAFIQTKCSLAMKGCAQGFKIITNSFNQPELIFTGDSELTVDDLLAEPAETTKADDAVHFLETVLKDGPLAPKEIKKQAKDAGLGENTLQSAKRKLGIRVSCVDKKKGEWVWRLS</sequence>
<dbReference type="RefSeq" id="WP_348262850.1">
    <property type="nucleotide sequence ID" value="NZ_CP121196.1"/>
</dbReference>
<dbReference type="EMBL" id="CP121196">
    <property type="protein sequence ID" value="XBH17626.1"/>
    <property type="molecule type" value="Genomic_DNA"/>
</dbReference>
<proteinExistence type="predicted"/>
<dbReference type="SMART" id="SM00382">
    <property type="entry name" value="AAA"/>
    <property type="match status" value="1"/>
</dbReference>
<dbReference type="SUPFAM" id="SSF52540">
    <property type="entry name" value="P-loop containing nucleoside triphosphate hydrolases"/>
    <property type="match status" value="1"/>
</dbReference>
<name>A0AAU7DLI2_9BACT</name>
<dbReference type="AlphaFoldDB" id="A0AAU7DLI2"/>
<accession>A0AAU7DLI2</accession>
<dbReference type="Gene3D" id="3.40.50.300">
    <property type="entry name" value="P-loop containing nucleotide triphosphate hydrolases"/>
    <property type="match status" value="1"/>
</dbReference>
<organism evidence="2">
    <name type="scientific">Telmatobacter sp. DSM 110680</name>
    <dbReference type="NCBI Taxonomy" id="3036704"/>
    <lineage>
        <taxon>Bacteria</taxon>
        <taxon>Pseudomonadati</taxon>
        <taxon>Acidobacteriota</taxon>
        <taxon>Terriglobia</taxon>
        <taxon>Terriglobales</taxon>
        <taxon>Acidobacteriaceae</taxon>
        <taxon>Telmatobacter</taxon>
    </lineage>
</organism>
<dbReference type="InterPro" id="IPR003593">
    <property type="entry name" value="AAA+_ATPase"/>
</dbReference>
<reference evidence="2" key="1">
    <citation type="submission" date="2023-03" db="EMBL/GenBank/DDBJ databases">
        <title>Edaphobacter sp.</title>
        <authorList>
            <person name="Huber K.J."/>
            <person name="Papendorf J."/>
            <person name="Pilke C."/>
            <person name="Bunk B."/>
            <person name="Sproeer C."/>
            <person name="Pester M."/>
        </authorList>
    </citation>
    <scope>NUCLEOTIDE SEQUENCE</scope>
    <source>
        <strain evidence="2">DSM 110680</strain>
    </source>
</reference>
<evidence type="ECO:0000313" key="2">
    <source>
        <dbReference type="EMBL" id="XBH17626.1"/>
    </source>
</evidence>
<evidence type="ECO:0000259" key="1">
    <source>
        <dbReference type="SMART" id="SM00382"/>
    </source>
</evidence>
<gene>
    <name evidence="2" type="ORF">P8935_24045</name>
</gene>
<dbReference type="InterPro" id="IPR027417">
    <property type="entry name" value="P-loop_NTPase"/>
</dbReference>
<feature type="domain" description="AAA+ ATPase" evidence="1">
    <location>
        <begin position="190"/>
        <end position="356"/>
    </location>
</feature>